<dbReference type="GO" id="GO:0022857">
    <property type="term" value="F:transmembrane transporter activity"/>
    <property type="evidence" value="ECO:0007669"/>
    <property type="project" value="TreeGrafter"/>
</dbReference>
<comment type="similarity">
    <text evidence="8">Belongs to the TRAP transporter small permease family.</text>
</comment>
<dbReference type="RefSeq" id="WP_134338796.1">
    <property type="nucleotide sequence ID" value="NZ_SOPW01000002.1"/>
</dbReference>
<sequence length="186" mass="21369">MNVLRKIEQHLEEWLLIIFGSVMTAVIFLQVVMREFGNSLSWSEELGRYCFIWLVYIGISYGVKKQRHIKVDVLLILLKGKWKIVLSLLANILFLVFAALVVYYGTEISSNLLRLGQQSPALHIEMGLVYLAAPIGMGLTVLRLLQNMYHQIMMLIGKEKIDVADERERIIEEEEEMTDDSSGPVR</sequence>
<dbReference type="OrthoDB" id="9815614at2"/>
<keyword evidence="3" id="KW-1003">Cell membrane</keyword>
<evidence type="ECO:0000256" key="9">
    <source>
        <dbReference type="SAM" id="Phobius"/>
    </source>
</evidence>
<comment type="subcellular location">
    <subcellularLocation>
        <location evidence="1">Cell inner membrane</location>
        <topology evidence="1">Multi-pass membrane protein</topology>
    </subcellularLocation>
</comment>
<keyword evidence="4" id="KW-0997">Cell inner membrane</keyword>
<dbReference type="InterPro" id="IPR007387">
    <property type="entry name" value="TRAP_DctQ"/>
</dbReference>
<organism evidence="11 12">
    <name type="scientific">Filobacillus milosensis</name>
    <dbReference type="NCBI Taxonomy" id="94137"/>
    <lineage>
        <taxon>Bacteria</taxon>
        <taxon>Bacillati</taxon>
        <taxon>Bacillota</taxon>
        <taxon>Bacilli</taxon>
        <taxon>Bacillales</taxon>
        <taxon>Bacillaceae</taxon>
        <taxon>Filobacillus</taxon>
    </lineage>
</organism>
<dbReference type="InterPro" id="IPR055348">
    <property type="entry name" value="DctQ"/>
</dbReference>
<evidence type="ECO:0000256" key="5">
    <source>
        <dbReference type="ARBA" id="ARBA00022692"/>
    </source>
</evidence>
<evidence type="ECO:0000256" key="2">
    <source>
        <dbReference type="ARBA" id="ARBA00022448"/>
    </source>
</evidence>
<accession>A0A4Y8IVU8</accession>
<dbReference type="Proteomes" id="UP000297975">
    <property type="component" value="Unassembled WGS sequence"/>
</dbReference>
<feature type="transmembrane region" description="Helical" evidence="9">
    <location>
        <begin position="126"/>
        <end position="145"/>
    </location>
</feature>
<evidence type="ECO:0000259" key="10">
    <source>
        <dbReference type="Pfam" id="PF04290"/>
    </source>
</evidence>
<evidence type="ECO:0000256" key="8">
    <source>
        <dbReference type="ARBA" id="ARBA00038436"/>
    </source>
</evidence>
<dbReference type="GO" id="GO:0015740">
    <property type="term" value="P:C4-dicarboxylate transport"/>
    <property type="evidence" value="ECO:0007669"/>
    <property type="project" value="TreeGrafter"/>
</dbReference>
<dbReference type="EMBL" id="SOPW01000002">
    <property type="protein sequence ID" value="TFB24438.1"/>
    <property type="molecule type" value="Genomic_DNA"/>
</dbReference>
<evidence type="ECO:0000256" key="6">
    <source>
        <dbReference type="ARBA" id="ARBA00022989"/>
    </source>
</evidence>
<keyword evidence="7 9" id="KW-0472">Membrane</keyword>
<dbReference type="PANTHER" id="PTHR35011">
    <property type="entry name" value="2,3-DIKETO-L-GULONATE TRAP TRANSPORTER SMALL PERMEASE PROTEIN YIAM"/>
    <property type="match status" value="1"/>
</dbReference>
<gene>
    <name evidence="11" type="ORF">E3U55_02780</name>
</gene>
<proteinExistence type="inferred from homology"/>
<feature type="transmembrane region" description="Helical" evidence="9">
    <location>
        <begin position="84"/>
        <end position="106"/>
    </location>
</feature>
<protein>
    <submittedName>
        <fullName evidence="11">TRAP transporter small permease</fullName>
    </submittedName>
</protein>
<comment type="caution">
    <text evidence="11">The sequence shown here is derived from an EMBL/GenBank/DDBJ whole genome shotgun (WGS) entry which is preliminary data.</text>
</comment>
<keyword evidence="2" id="KW-0813">Transport</keyword>
<keyword evidence="5 9" id="KW-0812">Transmembrane</keyword>
<evidence type="ECO:0000256" key="1">
    <source>
        <dbReference type="ARBA" id="ARBA00004429"/>
    </source>
</evidence>
<dbReference type="PANTHER" id="PTHR35011:SF2">
    <property type="entry name" value="2,3-DIKETO-L-GULONATE TRAP TRANSPORTER SMALL PERMEASE PROTEIN YIAM"/>
    <property type="match status" value="1"/>
</dbReference>
<evidence type="ECO:0000256" key="4">
    <source>
        <dbReference type="ARBA" id="ARBA00022519"/>
    </source>
</evidence>
<keyword evidence="6 9" id="KW-1133">Transmembrane helix</keyword>
<evidence type="ECO:0000313" key="12">
    <source>
        <dbReference type="Proteomes" id="UP000297975"/>
    </source>
</evidence>
<feature type="transmembrane region" description="Helical" evidence="9">
    <location>
        <begin position="46"/>
        <end position="63"/>
    </location>
</feature>
<keyword evidence="12" id="KW-1185">Reference proteome</keyword>
<feature type="transmembrane region" description="Helical" evidence="9">
    <location>
        <begin position="14"/>
        <end position="34"/>
    </location>
</feature>
<reference evidence="11 12" key="1">
    <citation type="submission" date="2019-03" db="EMBL/GenBank/DDBJ databases">
        <authorList>
            <person name="He R.-H."/>
        </authorList>
    </citation>
    <scope>NUCLEOTIDE SEQUENCE [LARGE SCALE GENOMIC DNA]</scope>
    <source>
        <strain evidence="12">SH 714</strain>
    </source>
</reference>
<name>A0A4Y8IVU8_9BACI</name>
<feature type="domain" description="Tripartite ATP-independent periplasmic transporters DctQ component" evidence="10">
    <location>
        <begin position="23"/>
        <end position="151"/>
    </location>
</feature>
<dbReference type="Pfam" id="PF04290">
    <property type="entry name" value="DctQ"/>
    <property type="match status" value="1"/>
</dbReference>
<evidence type="ECO:0000313" key="11">
    <source>
        <dbReference type="EMBL" id="TFB24438.1"/>
    </source>
</evidence>
<evidence type="ECO:0000256" key="3">
    <source>
        <dbReference type="ARBA" id="ARBA00022475"/>
    </source>
</evidence>
<dbReference type="GO" id="GO:0005886">
    <property type="term" value="C:plasma membrane"/>
    <property type="evidence" value="ECO:0007669"/>
    <property type="project" value="UniProtKB-SubCell"/>
</dbReference>
<evidence type="ECO:0000256" key="7">
    <source>
        <dbReference type="ARBA" id="ARBA00023136"/>
    </source>
</evidence>
<dbReference type="AlphaFoldDB" id="A0A4Y8IVU8"/>